<name>A0A4D7QJI5_9HYPH</name>
<dbReference type="KEGG" id="paqt:E8L99_16515"/>
<dbReference type="EMBL" id="CP039865">
    <property type="protein sequence ID" value="QCK87245.1"/>
    <property type="molecule type" value="Genomic_DNA"/>
</dbReference>
<accession>A0A4D7QJI5</accession>
<gene>
    <name evidence="1" type="ORF">E8L99_16515</name>
</gene>
<organism evidence="1 2">
    <name type="scientific">Phreatobacter aquaticus</name>
    <dbReference type="NCBI Taxonomy" id="2570229"/>
    <lineage>
        <taxon>Bacteria</taxon>
        <taxon>Pseudomonadati</taxon>
        <taxon>Pseudomonadota</taxon>
        <taxon>Alphaproteobacteria</taxon>
        <taxon>Hyphomicrobiales</taxon>
        <taxon>Phreatobacteraceae</taxon>
        <taxon>Phreatobacter</taxon>
    </lineage>
</organism>
<dbReference type="Proteomes" id="UP000298588">
    <property type="component" value="Chromosome"/>
</dbReference>
<evidence type="ECO:0000313" key="2">
    <source>
        <dbReference type="Proteomes" id="UP000298588"/>
    </source>
</evidence>
<dbReference type="Pfam" id="PF10109">
    <property type="entry name" value="Phage_TAC_7"/>
    <property type="match status" value="1"/>
</dbReference>
<reference evidence="1 2" key="1">
    <citation type="submission" date="2019-04" db="EMBL/GenBank/DDBJ databases">
        <title>Phreatobacter aquaticus sp. nov.</title>
        <authorList>
            <person name="Choi A."/>
            <person name="Baek K."/>
        </authorList>
    </citation>
    <scope>NUCLEOTIDE SEQUENCE [LARGE SCALE GENOMIC DNA]</scope>
    <source>
        <strain evidence="1 2">NMCR1094</strain>
    </source>
</reference>
<proteinExistence type="predicted"/>
<dbReference type="InterPro" id="IPR019289">
    <property type="entry name" value="Phage_tail_E/E"/>
</dbReference>
<evidence type="ECO:0000313" key="1">
    <source>
        <dbReference type="EMBL" id="QCK87245.1"/>
    </source>
</evidence>
<sequence length="110" mass="12115">MPVTYKLSEPLQTHKGEIRELVFKAPRARAFLDYGTPLVTTFTENRDGTVSYRNSFDYACCFKFMAEMSGVDQSDLEMMAAADLNEALASMVSAFAPSVGAKDPLENSNS</sequence>
<protein>
    <recommendedName>
        <fullName evidence="3">Phage tail assembly protein</fullName>
    </recommendedName>
</protein>
<dbReference type="OrthoDB" id="7998904at2"/>
<dbReference type="RefSeq" id="WP_137100574.1">
    <property type="nucleotide sequence ID" value="NZ_CP039865.1"/>
</dbReference>
<evidence type="ECO:0008006" key="3">
    <source>
        <dbReference type="Google" id="ProtNLM"/>
    </source>
</evidence>
<dbReference type="AlphaFoldDB" id="A0A4D7QJI5"/>
<keyword evidence="2" id="KW-1185">Reference proteome</keyword>